<keyword evidence="5" id="KW-1185">Reference proteome</keyword>
<evidence type="ECO:0000259" key="3">
    <source>
        <dbReference type="Pfam" id="PF07589"/>
    </source>
</evidence>
<dbReference type="Pfam" id="PF07589">
    <property type="entry name" value="PEP-CTERM"/>
    <property type="match status" value="1"/>
</dbReference>
<dbReference type="NCBIfam" id="TIGR02595">
    <property type="entry name" value="PEP_CTERM"/>
    <property type="match status" value="1"/>
</dbReference>
<dbReference type="Proteomes" id="UP001626537">
    <property type="component" value="Chromosome"/>
</dbReference>
<sequence>MKKILHTAAAVGVSCFLASAANASLVTEWEFAVTAGFTGAATFDADTGGTTIETATELSWGKTGGDYTDTTQNSTNSRSALVITNPAVSGSLFTNGGPAVTSTLTHYNNTILRSFESLLGATINTTFALTPKVPAGEPRETIDRDITFSFIETPNKEDCGFVSASECDDIFVLNPADLTDTFIYNDFVYTTRVIPVGLGPLSDGACTVAGAETGCFGLQTLEGQANAFGVLVDITARAVPVPATLALFGLGLIGVAVTRRRKV</sequence>
<dbReference type="RefSeq" id="WP_407349698.1">
    <property type="nucleotide sequence ID" value="NZ_CP136864.1"/>
</dbReference>
<feature type="transmembrane region" description="Helical" evidence="1">
    <location>
        <begin position="239"/>
        <end position="258"/>
    </location>
</feature>
<organism evidence="4 5">
    <name type="scientific">Congregibacter variabilis</name>
    <dbReference type="NCBI Taxonomy" id="3081200"/>
    <lineage>
        <taxon>Bacteria</taxon>
        <taxon>Pseudomonadati</taxon>
        <taxon>Pseudomonadota</taxon>
        <taxon>Gammaproteobacteria</taxon>
        <taxon>Cellvibrionales</taxon>
        <taxon>Halieaceae</taxon>
        <taxon>Congregibacter</taxon>
    </lineage>
</organism>
<feature type="signal peptide" evidence="2">
    <location>
        <begin position="1"/>
        <end position="23"/>
    </location>
</feature>
<reference evidence="4 5" key="1">
    <citation type="submission" date="2023-10" db="EMBL/GenBank/DDBJ databases">
        <title>Two novel species belonging to the OM43/NOR5 clade.</title>
        <authorList>
            <person name="Park M."/>
        </authorList>
    </citation>
    <scope>NUCLEOTIDE SEQUENCE [LARGE SCALE GENOMIC DNA]</scope>
    <source>
        <strain evidence="4 5">IMCC43200</strain>
    </source>
</reference>
<protein>
    <submittedName>
        <fullName evidence="4">THxN family PEP-CTERM protein</fullName>
    </submittedName>
</protein>
<gene>
    <name evidence="4" type="ORF">R0135_07805</name>
</gene>
<evidence type="ECO:0000313" key="4">
    <source>
        <dbReference type="EMBL" id="WOJ95065.1"/>
    </source>
</evidence>
<keyword evidence="1" id="KW-0812">Transmembrane</keyword>
<evidence type="ECO:0000256" key="2">
    <source>
        <dbReference type="SAM" id="SignalP"/>
    </source>
</evidence>
<evidence type="ECO:0000256" key="1">
    <source>
        <dbReference type="SAM" id="Phobius"/>
    </source>
</evidence>
<keyword evidence="2" id="KW-0732">Signal</keyword>
<keyword evidence="1" id="KW-0472">Membrane</keyword>
<dbReference type="NCBIfam" id="NF038125">
    <property type="entry name" value="PEP_CTERM_THxN"/>
    <property type="match status" value="1"/>
</dbReference>
<proteinExistence type="predicted"/>
<evidence type="ECO:0000313" key="5">
    <source>
        <dbReference type="Proteomes" id="UP001626537"/>
    </source>
</evidence>
<keyword evidence="1" id="KW-1133">Transmembrane helix</keyword>
<feature type="domain" description="Ice-binding protein C-terminal" evidence="3">
    <location>
        <begin position="238"/>
        <end position="261"/>
    </location>
</feature>
<dbReference type="EMBL" id="CP136864">
    <property type="protein sequence ID" value="WOJ95065.1"/>
    <property type="molecule type" value="Genomic_DNA"/>
</dbReference>
<feature type="chain" id="PRO_5047038616" evidence="2">
    <location>
        <begin position="24"/>
        <end position="263"/>
    </location>
</feature>
<dbReference type="InterPro" id="IPR013424">
    <property type="entry name" value="Ice-binding_C"/>
</dbReference>
<accession>A0ABZ0I7E6</accession>
<name>A0ABZ0I7E6_9GAMM</name>